<evidence type="ECO:0000259" key="1">
    <source>
        <dbReference type="Pfam" id="PF13860"/>
    </source>
</evidence>
<name>A0ABV6YKB9_UNCEI</name>
<comment type="caution">
    <text evidence="2">The sequence shown here is derived from an EMBL/GenBank/DDBJ whole genome shotgun (WGS) entry which is preliminary data.</text>
</comment>
<dbReference type="Proteomes" id="UP001593833">
    <property type="component" value="Unassembled WGS sequence"/>
</dbReference>
<feature type="domain" description="FlgD/Vpr Ig-like" evidence="1">
    <location>
        <begin position="454"/>
        <end position="516"/>
    </location>
</feature>
<dbReference type="EMBL" id="JBHPKH010000022">
    <property type="protein sequence ID" value="MFC1572581.1"/>
    <property type="molecule type" value="Genomic_DNA"/>
</dbReference>
<organism evidence="2 3">
    <name type="scientific">Eiseniibacteriota bacterium</name>
    <dbReference type="NCBI Taxonomy" id="2212470"/>
    <lineage>
        <taxon>Bacteria</taxon>
        <taxon>Candidatus Eiseniibacteriota</taxon>
    </lineage>
</organism>
<dbReference type="InterPro" id="IPR025965">
    <property type="entry name" value="FlgD/Vpr_Ig-like"/>
</dbReference>
<evidence type="ECO:0000313" key="3">
    <source>
        <dbReference type="Proteomes" id="UP001593833"/>
    </source>
</evidence>
<sequence length="529" mass="58372">MLCQTIKGMLTLTVVMALVVTSAMGEPRFRAAFLPELFGNGSIAAGVSSDTTETRVYGCSFDEDADTYRPVEWILYPEIEFEVNPLPFIYEAWKSMARMGLDSWDPYLPGPVRLIYGYSTEPSGARRATLWKDDGQDVSLVLLPMLEGYLESDALGGWGRADPSFTTSYVSGWARDPQGFRKATVWEINNSILWDPQGLPDLGPGTESVARNVIVAQIDGSGAEVAFCYGSVFDEEGRELPAVWQNAGAGWTLDVPEMPEPYEQGGITAHVPGSSGSPLCDPPEFIPDLIAWYNWVDMEGNLIWCMAVYRWNSDTGRHEFHHILPDTCTERPVLRPLDLDIPRQQAPVIVGEYCHDLDVPTATIWELADSETTNIYDLNDLVVNALPWPLRSARGIDDTGQIVGIARETAPGENIAHAFIAIPMSSAGVETGELPSAPDPFQLRSTCNPFFERTSISYRVEESAPVLLSVHDMSGRQVAQLANGWHEAGRYEVNWDGRSQQGERLPGGVYALRVQAGMLEESGKVVIFR</sequence>
<accession>A0ABV6YKB9</accession>
<dbReference type="Pfam" id="PF13860">
    <property type="entry name" value="FlgD_ig"/>
    <property type="match status" value="1"/>
</dbReference>
<keyword evidence="3" id="KW-1185">Reference proteome</keyword>
<reference evidence="2 3" key="1">
    <citation type="submission" date="2024-09" db="EMBL/GenBank/DDBJ databases">
        <authorList>
            <person name="D'Angelo T."/>
        </authorList>
    </citation>
    <scope>NUCLEOTIDE SEQUENCE [LARGE SCALE GENOMIC DNA]</scope>
    <source>
        <strain evidence="2">SAG AM-320-E07</strain>
    </source>
</reference>
<dbReference type="Gene3D" id="2.60.40.4070">
    <property type="match status" value="1"/>
</dbReference>
<evidence type="ECO:0000313" key="2">
    <source>
        <dbReference type="EMBL" id="MFC1572581.1"/>
    </source>
</evidence>
<gene>
    <name evidence="2" type="ORF">ACFL6M_03175</name>
</gene>
<protein>
    <submittedName>
        <fullName evidence="2">FlgD immunoglobulin-like domain containing protein</fullName>
    </submittedName>
</protein>
<proteinExistence type="predicted"/>